<proteinExistence type="inferred from homology"/>
<keyword evidence="4" id="KW-1185">Reference proteome</keyword>
<dbReference type="GO" id="GO:0005794">
    <property type="term" value="C:Golgi apparatus"/>
    <property type="evidence" value="ECO:0007669"/>
    <property type="project" value="TreeGrafter"/>
</dbReference>
<dbReference type="PIRSF" id="PIRSF018153">
    <property type="entry name" value="Glyco_trans_15"/>
    <property type="match status" value="1"/>
</dbReference>
<dbReference type="OrthoDB" id="439943at2759"/>
<dbReference type="GO" id="GO:0006487">
    <property type="term" value="P:protein N-linked glycosylation"/>
    <property type="evidence" value="ECO:0007669"/>
    <property type="project" value="TreeGrafter"/>
</dbReference>
<comment type="similarity">
    <text evidence="1">Belongs to the glycosyltransferase 15 family.</text>
</comment>
<dbReference type="GO" id="GO:0016020">
    <property type="term" value="C:membrane"/>
    <property type="evidence" value="ECO:0007669"/>
    <property type="project" value="InterPro"/>
</dbReference>
<keyword evidence="2" id="KW-0808">Transferase</keyword>
<accession>A0A9P6W1N2</accession>
<evidence type="ECO:0000313" key="4">
    <source>
        <dbReference type="Proteomes" id="UP000777482"/>
    </source>
</evidence>
<dbReference type="EMBL" id="PUHQ01000049">
    <property type="protein sequence ID" value="KAG0659908.1"/>
    <property type="molecule type" value="Genomic_DNA"/>
</dbReference>
<evidence type="ECO:0000256" key="1">
    <source>
        <dbReference type="ARBA" id="ARBA00007677"/>
    </source>
</evidence>
<gene>
    <name evidence="3" type="ORF">C6P46_004848</name>
</gene>
<dbReference type="PANTHER" id="PTHR31121:SF2">
    <property type="entry name" value="MANNOSYLTRANSFERASE KTR5-RELATED"/>
    <property type="match status" value="1"/>
</dbReference>
<evidence type="ECO:0000256" key="2">
    <source>
        <dbReference type="ARBA" id="ARBA00022679"/>
    </source>
</evidence>
<dbReference type="InterPro" id="IPR029044">
    <property type="entry name" value="Nucleotide-diphossugar_trans"/>
</dbReference>
<dbReference type="GO" id="GO:0000032">
    <property type="term" value="P:cell wall mannoprotein biosynthetic process"/>
    <property type="evidence" value="ECO:0007669"/>
    <property type="project" value="TreeGrafter"/>
</dbReference>
<comment type="caution">
    <text evidence="3">The sequence shown here is derived from an EMBL/GenBank/DDBJ whole genome shotgun (WGS) entry which is preliminary data.</text>
</comment>
<dbReference type="PANTHER" id="PTHR31121">
    <property type="entry name" value="ALPHA-1,2 MANNOSYLTRANSFERASE KTR1"/>
    <property type="match status" value="1"/>
</dbReference>
<dbReference type="SUPFAM" id="SSF53448">
    <property type="entry name" value="Nucleotide-diphospho-sugar transferases"/>
    <property type="match status" value="1"/>
</dbReference>
<evidence type="ECO:0000313" key="3">
    <source>
        <dbReference type="EMBL" id="KAG0659908.1"/>
    </source>
</evidence>
<evidence type="ECO:0008006" key="5">
    <source>
        <dbReference type="Google" id="ProtNLM"/>
    </source>
</evidence>
<dbReference type="AlphaFoldDB" id="A0A9P6W1N2"/>
<dbReference type="Pfam" id="PF01793">
    <property type="entry name" value="Glyco_transf_15"/>
    <property type="match status" value="2"/>
</dbReference>
<protein>
    <recommendedName>
        <fullName evidence="5">Glycosyltransferase family 15 protein</fullName>
    </recommendedName>
</protein>
<dbReference type="Gene3D" id="3.90.550.10">
    <property type="entry name" value="Spore Coat Polysaccharide Biosynthesis Protein SpsA, Chain A"/>
    <property type="match status" value="2"/>
</dbReference>
<reference evidence="3 4" key="1">
    <citation type="submission" date="2020-11" db="EMBL/GenBank/DDBJ databases">
        <title>Kefir isolates.</title>
        <authorList>
            <person name="Marcisauskas S."/>
            <person name="Kim Y."/>
            <person name="Blasche S."/>
        </authorList>
    </citation>
    <scope>NUCLEOTIDE SEQUENCE [LARGE SCALE GENOMIC DNA]</scope>
    <source>
        <strain evidence="3 4">KR</strain>
    </source>
</reference>
<dbReference type="InterPro" id="IPR002685">
    <property type="entry name" value="Glyco_trans_15"/>
</dbReference>
<organism evidence="3 4">
    <name type="scientific">Rhodotorula mucilaginosa</name>
    <name type="common">Yeast</name>
    <name type="synonym">Rhodotorula rubra</name>
    <dbReference type="NCBI Taxonomy" id="5537"/>
    <lineage>
        <taxon>Eukaryota</taxon>
        <taxon>Fungi</taxon>
        <taxon>Dikarya</taxon>
        <taxon>Basidiomycota</taxon>
        <taxon>Pucciniomycotina</taxon>
        <taxon>Microbotryomycetes</taxon>
        <taxon>Sporidiobolales</taxon>
        <taxon>Sporidiobolaceae</taxon>
        <taxon>Rhodotorula</taxon>
    </lineage>
</organism>
<name>A0A9P6W1N2_RHOMI</name>
<dbReference type="Proteomes" id="UP000777482">
    <property type="component" value="Unassembled WGS sequence"/>
</dbReference>
<dbReference type="GO" id="GO:0000026">
    <property type="term" value="F:alpha-1,2-mannosyltransferase activity"/>
    <property type="evidence" value="ECO:0007669"/>
    <property type="project" value="TreeGrafter"/>
</dbReference>
<sequence>MPTPSRTDRKLVLHGRRRFAAAVTTAVALLLAVWIVRPPPCSTAPSFQTHPQGCYDRELTSLESRERGAIVVLLRARDLAELLPTLRNFEQRFNAQFRYPYVFLTDPEEPEGPDQGGGLPLWFRRAVAEVLPDGAVTEWGVVPPERWTIPDWLDKEEMRRGFKEQEERGVLYAGREGYHHMCRWYSGLFARHPLLAKYEWYWRLEPGGKPHRLYARRSFTHGATSSAVRFHCSITYDPFRYLSETNKTYGFVISVVDQLNTMPTLIPTTLEYLAVKGITPPSRQLWEFLMRRNGAGDYAAFTSDTHHPRAQIGDLRFFRSPAYQDYFRHLDQKGGFYTERWGDAPVRALALGAFAGLDKIHYFEDFAYQHDWFMHCPSRSTTCSSGRSLDDDDRVTGCECACPKAGDLQGRKPGQELVDMDTDWRYSCISFWKDAVRKARGEP</sequence>